<sequence length="64" mass="7240">MSSVRMLVVLMVVCILAGSLVQQTEAQCRCAWFRCRRGSECYVGKCGWIKKRCCSNDSDECRQG</sequence>
<reference evidence="2" key="2">
    <citation type="submission" date="2020-11" db="EMBL/GenBank/DDBJ databases">
        <authorList>
            <person name="McCartney M.A."/>
            <person name="Auch B."/>
            <person name="Kono T."/>
            <person name="Mallez S."/>
            <person name="Becker A."/>
            <person name="Gohl D.M."/>
            <person name="Silverstein K.A.T."/>
            <person name="Koren S."/>
            <person name="Bechman K.B."/>
            <person name="Herman A."/>
            <person name="Abrahante J.E."/>
            <person name="Garbe J."/>
        </authorList>
    </citation>
    <scope>NUCLEOTIDE SEQUENCE</scope>
    <source>
        <strain evidence="2">Duluth1</strain>
        <tissue evidence="2">Whole animal</tissue>
    </source>
</reference>
<feature type="signal peptide" evidence="1">
    <location>
        <begin position="1"/>
        <end position="26"/>
    </location>
</feature>
<reference evidence="2" key="1">
    <citation type="journal article" date="2019" name="bioRxiv">
        <title>The Genome of the Zebra Mussel, Dreissena polymorpha: A Resource for Invasive Species Research.</title>
        <authorList>
            <person name="McCartney M.A."/>
            <person name="Auch B."/>
            <person name="Kono T."/>
            <person name="Mallez S."/>
            <person name="Zhang Y."/>
            <person name="Obille A."/>
            <person name="Becker A."/>
            <person name="Abrahante J.E."/>
            <person name="Garbe J."/>
            <person name="Badalamenti J.P."/>
            <person name="Herman A."/>
            <person name="Mangelson H."/>
            <person name="Liachko I."/>
            <person name="Sullivan S."/>
            <person name="Sone E.D."/>
            <person name="Koren S."/>
            <person name="Silverstein K.A.T."/>
            <person name="Beckman K.B."/>
            <person name="Gohl D.M."/>
        </authorList>
    </citation>
    <scope>NUCLEOTIDE SEQUENCE</scope>
    <source>
        <strain evidence="2">Duluth1</strain>
        <tissue evidence="2">Whole animal</tissue>
    </source>
</reference>
<protein>
    <submittedName>
        <fullName evidence="2">Uncharacterized protein</fullName>
    </submittedName>
</protein>
<name>A0A9D4C096_DREPO</name>
<gene>
    <name evidence="2" type="ORF">DPMN_057599</name>
</gene>
<evidence type="ECO:0000313" key="2">
    <source>
        <dbReference type="EMBL" id="KAH3714897.1"/>
    </source>
</evidence>
<accession>A0A9D4C096</accession>
<dbReference type="EMBL" id="JAIWYP010000013">
    <property type="protein sequence ID" value="KAH3714897.1"/>
    <property type="molecule type" value="Genomic_DNA"/>
</dbReference>
<dbReference type="AlphaFoldDB" id="A0A9D4C096"/>
<evidence type="ECO:0000256" key="1">
    <source>
        <dbReference type="SAM" id="SignalP"/>
    </source>
</evidence>
<organism evidence="2 3">
    <name type="scientific">Dreissena polymorpha</name>
    <name type="common">Zebra mussel</name>
    <name type="synonym">Mytilus polymorpha</name>
    <dbReference type="NCBI Taxonomy" id="45954"/>
    <lineage>
        <taxon>Eukaryota</taxon>
        <taxon>Metazoa</taxon>
        <taxon>Spiralia</taxon>
        <taxon>Lophotrochozoa</taxon>
        <taxon>Mollusca</taxon>
        <taxon>Bivalvia</taxon>
        <taxon>Autobranchia</taxon>
        <taxon>Heteroconchia</taxon>
        <taxon>Euheterodonta</taxon>
        <taxon>Imparidentia</taxon>
        <taxon>Neoheterodontei</taxon>
        <taxon>Myida</taxon>
        <taxon>Dreissenoidea</taxon>
        <taxon>Dreissenidae</taxon>
        <taxon>Dreissena</taxon>
    </lineage>
</organism>
<dbReference type="Proteomes" id="UP000828390">
    <property type="component" value="Unassembled WGS sequence"/>
</dbReference>
<evidence type="ECO:0000313" key="3">
    <source>
        <dbReference type="Proteomes" id="UP000828390"/>
    </source>
</evidence>
<feature type="chain" id="PRO_5039609440" evidence="1">
    <location>
        <begin position="27"/>
        <end position="64"/>
    </location>
</feature>
<comment type="caution">
    <text evidence="2">The sequence shown here is derived from an EMBL/GenBank/DDBJ whole genome shotgun (WGS) entry which is preliminary data.</text>
</comment>
<keyword evidence="1" id="KW-0732">Signal</keyword>
<keyword evidence="3" id="KW-1185">Reference proteome</keyword>
<proteinExistence type="predicted"/>